<name>D9WEG9_9ACTN</name>
<dbReference type="OrthoDB" id="2665189at2"/>
<accession>D9WEG9</accession>
<dbReference type="Pfam" id="PF00550">
    <property type="entry name" value="PP-binding"/>
    <property type="match status" value="1"/>
</dbReference>
<dbReference type="AlphaFoldDB" id="D9WEG9"/>
<protein>
    <submittedName>
        <fullName evidence="2">Putative phosphopantetheine attachment site</fullName>
    </submittedName>
</protein>
<dbReference type="PROSITE" id="PS50075">
    <property type="entry name" value="CARRIER"/>
    <property type="match status" value="1"/>
</dbReference>
<dbReference type="Gene3D" id="1.10.1200.10">
    <property type="entry name" value="ACP-like"/>
    <property type="match status" value="1"/>
</dbReference>
<dbReference type="InterPro" id="IPR036736">
    <property type="entry name" value="ACP-like_sf"/>
</dbReference>
<dbReference type="HOGENOM" id="CLU_108696_10_2_11"/>
<keyword evidence="3" id="KW-1185">Reference proteome</keyword>
<sequence length="90" mass="9774">MDARFTELLTPYLPYLGDRELTADTPLREYGLDSMQAIELMLSVEDTYGVELPDEQLTEETFSTAGKLWDALSGQLGGQGSDTAPAADAV</sequence>
<evidence type="ECO:0000313" key="2">
    <source>
        <dbReference type="EMBL" id="EFL23208.1"/>
    </source>
</evidence>
<organism evidence="2 3">
    <name type="scientific">Streptomyces himastatinicus ATCC 53653</name>
    <dbReference type="NCBI Taxonomy" id="457427"/>
    <lineage>
        <taxon>Bacteria</taxon>
        <taxon>Bacillati</taxon>
        <taxon>Actinomycetota</taxon>
        <taxon>Actinomycetes</taxon>
        <taxon>Kitasatosporales</taxon>
        <taxon>Streptomycetaceae</taxon>
        <taxon>Streptomyces</taxon>
        <taxon>Streptomyces violaceusniger group</taxon>
    </lineage>
</organism>
<evidence type="ECO:0000259" key="1">
    <source>
        <dbReference type="PROSITE" id="PS50075"/>
    </source>
</evidence>
<proteinExistence type="predicted"/>
<dbReference type="EMBL" id="GG657754">
    <property type="protein sequence ID" value="EFL23208.1"/>
    <property type="molecule type" value="Genomic_DNA"/>
</dbReference>
<feature type="domain" description="Carrier" evidence="1">
    <location>
        <begin position="1"/>
        <end position="76"/>
    </location>
</feature>
<dbReference type="InterPro" id="IPR009081">
    <property type="entry name" value="PP-bd_ACP"/>
</dbReference>
<dbReference type="SUPFAM" id="SSF47336">
    <property type="entry name" value="ACP-like"/>
    <property type="match status" value="1"/>
</dbReference>
<gene>
    <name evidence="2" type="ORF">SSOG_02922</name>
</gene>
<dbReference type="RefSeq" id="WP_009715027.1">
    <property type="nucleotide sequence ID" value="NZ_GG657754.1"/>
</dbReference>
<evidence type="ECO:0000313" key="3">
    <source>
        <dbReference type="Proteomes" id="UP000003963"/>
    </source>
</evidence>
<dbReference type="STRING" id="457427.SSOG_02922"/>
<dbReference type="Proteomes" id="UP000003963">
    <property type="component" value="Unassembled WGS sequence"/>
</dbReference>
<reference evidence="2 3" key="1">
    <citation type="submission" date="2009-02" db="EMBL/GenBank/DDBJ databases">
        <title>Annotation of Streptomyces hygroscopicus strain ATCC 53653.</title>
        <authorList>
            <consortium name="The Broad Institute Genome Sequencing Platform"/>
            <consortium name="Broad Institute Microbial Sequencing Center"/>
            <person name="Fischbach M."/>
            <person name="Godfrey P."/>
            <person name="Ward D."/>
            <person name="Young S."/>
            <person name="Zeng Q."/>
            <person name="Koehrsen M."/>
            <person name="Alvarado L."/>
            <person name="Berlin A.M."/>
            <person name="Bochicchio J."/>
            <person name="Borenstein D."/>
            <person name="Chapman S.B."/>
            <person name="Chen Z."/>
            <person name="Engels R."/>
            <person name="Freedman E."/>
            <person name="Gellesch M."/>
            <person name="Goldberg J."/>
            <person name="Griggs A."/>
            <person name="Gujja S."/>
            <person name="Heilman E.R."/>
            <person name="Heiman D.I."/>
            <person name="Hepburn T.A."/>
            <person name="Howarth C."/>
            <person name="Jen D."/>
            <person name="Larson L."/>
            <person name="Lewis B."/>
            <person name="Mehta T."/>
            <person name="Park D."/>
            <person name="Pearson M."/>
            <person name="Richards J."/>
            <person name="Roberts A."/>
            <person name="Saif S."/>
            <person name="Shea T.D."/>
            <person name="Shenoy N."/>
            <person name="Sisk P."/>
            <person name="Stolte C."/>
            <person name="Sykes S.N."/>
            <person name="Thomson T."/>
            <person name="Walk T."/>
            <person name="White J."/>
            <person name="Yandava C."/>
            <person name="Straight P."/>
            <person name="Clardy J."/>
            <person name="Hung D."/>
            <person name="Kolter R."/>
            <person name="Mekalanos J."/>
            <person name="Walker S."/>
            <person name="Walsh C.T."/>
            <person name="Wieland-Brown L.C."/>
            <person name="Haas B."/>
            <person name="Nusbaum C."/>
            <person name="Birren B."/>
        </authorList>
    </citation>
    <scope>NUCLEOTIDE SEQUENCE [LARGE SCALE GENOMIC DNA]</scope>
    <source>
        <strain evidence="2 3">ATCC 53653</strain>
    </source>
</reference>